<dbReference type="SUPFAM" id="SSF53613">
    <property type="entry name" value="Ribokinase-like"/>
    <property type="match status" value="1"/>
</dbReference>
<dbReference type="Proteomes" id="UP000244880">
    <property type="component" value="Unassembled WGS sequence"/>
</dbReference>
<dbReference type="InterPro" id="IPR029056">
    <property type="entry name" value="Ribokinase-like"/>
</dbReference>
<dbReference type="PANTHER" id="PTHR43085:SF15">
    <property type="entry name" value="2-DEHYDRO-3-DEOXYGLUCONOKINASE"/>
    <property type="match status" value="1"/>
</dbReference>
<dbReference type="EC" id="2.7.1.45" evidence="5"/>
<evidence type="ECO:0000313" key="5">
    <source>
        <dbReference type="EMBL" id="SPH21054.1"/>
    </source>
</evidence>
<dbReference type="EMBL" id="OMOR01000001">
    <property type="protein sequence ID" value="SPH21054.1"/>
    <property type="molecule type" value="Genomic_DNA"/>
</dbReference>
<gene>
    <name evidence="5" type="primary">kdgK_1</name>
    <name evidence="5" type="ORF">ASD8599_01795</name>
</gene>
<dbReference type="GO" id="GO:0042840">
    <property type="term" value="P:D-glucuronate catabolic process"/>
    <property type="evidence" value="ECO:0007669"/>
    <property type="project" value="TreeGrafter"/>
</dbReference>
<comment type="similarity">
    <text evidence="1">Belongs to the carbohydrate kinase PfkB family.</text>
</comment>
<evidence type="ECO:0000313" key="6">
    <source>
        <dbReference type="Proteomes" id="UP000244880"/>
    </source>
</evidence>
<accession>A0A2R8BDA1</accession>
<dbReference type="Gene3D" id="3.40.1190.20">
    <property type="match status" value="1"/>
</dbReference>
<dbReference type="InterPro" id="IPR011611">
    <property type="entry name" value="PfkB_dom"/>
</dbReference>
<dbReference type="GO" id="GO:0005829">
    <property type="term" value="C:cytosol"/>
    <property type="evidence" value="ECO:0007669"/>
    <property type="project" value="TreeGrafter"/>
</dbReference>
<dbReference type="OrthoDB" id="9776822at2"/>
<dbReference type="GO" id="GO:0006974">
    <property type="term" value="P:DNA damage response"/>
    <property type="evidence" value="ECO:0007669"/>
    <property type="project" value="TreeGrafter"/>
</dbReference>
<dbReference type="CDD" id="cd01166">
    <property type="entry name" value="KdgK"/>
    <property type="match status" value="1"/>
</dbReference>
<sequence length="306" mass="33420">MKRVLAIGECMAELAPAGQPRDFTLGFAGDTFNTAWYLAQIAPDLDISYFTAIGDDSISQDMQSFFDASGINSTPVQVIPDKTVGLYLIHLNNGERSFSYWRDSSAARQLAVDGAALQTAMAEADFIYYSGITLAILDQPSRENLFQALRQARRHGKEVAFDTNLRPRLWTDTQQMTSTIMEAAACCDLVLPSYDDEAVWFGDRNVQDTIERYAGIGVRQIVVKNSDQSVVFQTPTQRGTVTVDPVTDVIDTTAAGDSFNAGVFAEILMGRDISIGIERGCQLARQVVQHKGALVCLPPQGEGASQ</sequence>
<keyword evidence="6" id="KW-1185">Reference proteome</keyword>
<evidence type="ECO:0000259" key="4">
    <source>
        <dbReference type="Pfam" id="PF00294"/>
    </source>
</evidence>
<dbReference type="InterPro" id="IPR050306">
    <property type="entry name" value="PfkB_Carbo_kinase"/>
</dbReference>
<evidence type="ECO:0000256" key="2">
    <source>
        <dbReference type="ARBA" id="ARBA00022679"/>
    </source>
</evidence>
<proteinExistence type="inferred from homology"/>
<evidence type="ECO:0000256" key="1">
    <source>
        <dbReference type="ARBA" id="ARBA00010688"/>
    </source>
</evidence>
<evidence type="ECO:0000256" key="3">
    <source>
        <dbReference type="ARBA" id="ARBA00022777"/>
    </source>
</evidence>
<dbReference type="GO" id="GO:0019698">
    <property type="term" value="P:D-galacturonate catabolic process"/>
    <property type="evidence" value="ECO:0007669"/>
    <property type="project" value="TreeGrafter"/>
</dbReference>
<reference evidence="5 6" key="1">
    <citation type="submission" date="2018-03" db="EMBL/GenBank/DDBJ databases">
        <authorList>
            <person name="Keele B.F."/>
        </authorList>
    </citation>
    <scope>NUCLEOTIDE SEQUENCE [LARGE SCALE GENOMIC DNA]</scope>
    <source>
        <strain evidence="5 6">CECT 8599</strain>
    </source>
</reference>
<dbReference type="GO" id="GO:0008673">
    <property type="term" value="F:2-dehydro-3-deoxygluconokinase activity"/>
    <property type="evidence" value="ECO:0007669"/>
    <property type="project" value="UniProtKB-EC"/>
</dbReference>
<dbReference type="RefSeq" id="WP_108828180.1">
    <property type="nucleotide sequence ID" value="NZ_OMOR01000001.1"/>
</dbReference>
<dbReference type="AlphaFoldDB" id="A0A2R8BDA1"/>
<protein>
    <submittedName>
        <fullName evidence="5">2-dehydro-3-deoxygluconokinase</fullName>
        <ecNumber evidence="5">2.7.1.45</ecNumber>
    </submittedName>
</protein>
<dbReference type="PANTHER" id="PTHR43085">
    <property type="entry name" value="HEXOKINASE FAMILY MEMBER"/>
    <property type="match status" value="1"/>
</dbReference>
<dbReference type="Pfam" id="PF00294">
    <property type="entry name" value="PfkB"/>
    <property type="match status" value="1"/>
</dbReference>
<organism evidence="5 6">
    <name type="scientific">Ascidiaceihabitans donghaensis</name>
    <dbReference type="NCBI Taxonomy" id="1510460"/>
    <lineage>
        <taxon>Bacteria</taxon>
        <taxon>Pseudomonadati</taxon>
        <taxon>Pseudomonadota</taxon>
        <taxon>Alphaproteobacteria</taxon>
        <taxon>Rhodobacterales</taxon>
        <taxon>Paracoccaceae</taxon>
        <taxon>Ascidiaceihabitans</taxon>
    </lineage>
</organism>
<keyword evidence="2 5" id="KW-0808">Transferase</keyword>
<name>A0A2R8BDA1_9RHOB</name>
<keyword evidence="3 5" id="KW-0418">Kinase</keyword>
<feature type="domain" description="Carbohydrate kinase PfkB" evidence="4">
    <location>
        <begin position="1"/>
        <end position="298"/>
    </location>
</feature>